<dbReference type="Proteomes" id="UP001176961">
    <property type="component" value="Unassembled WGS sequence"/>
</dbReference>
<evidence type="ECO:0000313" key="4">
    <source>
        <dbReference type="Proteomes" id="UP001176961"/>
    </source>
</evidence>
<sequence length="618" mass="66619">MEDGEVKIDTKLDTSGLNEGLKGLKVKLNSLGVETEKETKKEEKFNEELDKTADAAKKSGDAVEKAAKKNKNLGDILKDIKGKINGTTVAGIAAAAAIKKTVEVLNDCAAAYRTQANAEEALQIAAKNNPYLNEENVYNLQKFASALQSFSEIGDEVSMQIMAQLAATGRTENEIMQIMQASADMAAATGQDIGSVAQQLNATYNGNAGALGRQISAINNLTKEELENGRAIELVAQQYKGMAAATADVEVQLSNAWGDFKENIGRGWQNVTQPVKQFFLDVLNNINEATAKTNAIKDAGKKDTTGTATAADKKILLDDAQARLSQLQEINKRYVKEVEKTTKSLEELQAEWDAQYGKMSPRMRRDSGAPMRPTAQTVNATNTKGGAYLKAAAQENEKEIARLEKETETDLELAKLDEKYEKGEMSEEQYYEKQKAIKRKAAQEEYKIQMFQWTASILAATANIAEGVSKAIAQGGTAGLITGALVGAAGAVQIASIIASKPVPPQFYAGGIIGGANGASMGSDNTYIHARGGEMVLNADQQRSLWDIINGMGSRQPDGLNLTVNNTQANRVDADVREQDGEVFIDILDKHINKGFTDGTYDAGLAAMNTRQEGVRIL</sequence>
<organism evidence="3 4">
    <name type="scientific">Cylicocyclus nassatus</name>
    <name type="common">Nematode worm</name>
    <dbReference type="NCBI Taxonomy" id="53992"/>
    <lineage>
        <taxon>Eukaryota</taxon>
        <taxon>Metazoa</taxon>
        <taxon>Ecdysozoa</taxon>
        <taxon>Nematoda</taxon>
        <taxon>Chromadorea</taxon>
        <taxon>Rhabditida</taxon>
        <taxon>Rhabditina</taxon>
        <taxon>Rhabditomorpha</taxon>
        <taxon>Strongyloidea</taxon>
        <taxon>Strongylidae</taxon>
        <taxon>Cylicocyclus</taxon>
    </lineage>
</organism>
<name>A0AA36DS31_CYLNA</name>
<evidence type="ECO:0000313" key="3">
    <source>
        <dbReference type="EMBL" id="CAJ0592338.1"/>
    </source>
</evidence>
<dbReference type="AlphaFoldDB" id="A0AA36DS31"/>
<feature type="coiled-coil region" evidence="1">
    <location>
        <begin position="310"/>
        <end position="351"/>
    </location>
</feature>
<keyword evidence="4" id="KW-1185">Reference proteome</keyword>
<keyword evidence="1" id="KW-0175">Coiled coil</keyword>
<protein>
    <submittedName>
        <fullName evidence="3">Uncharacterized protein</fullName>
    </submittedName>
</protein>
<reference evidence="3" key="1">
    <citation type="submission" date="2023-07" db="EMBL/GenBank/DDBJ databases">
        <authorList>
            <consortium name="CYATHOMIX"/>
        </authorList>
    </citation>
    <scope>NUCLEOTIDE SEQUENCE</scope>
    <source>
        <strain evidence="3">N/A</strain>
    </source>
</reference>
<gene>
    <name evidence="3" type="ORF">CYNAS_LOCUS4321</name>
</gene>
<comment type="caution">
    <text evidence="3">The sequence shown here is derived from an EMBL/GenBank/DDBJ whole genome shotgun (WGS) entry which is preliminary data.</text>
</comment>
<dbReference type="EMBL" id="CATQJL010000081">
    <property type="protein sequence ID" value="CAJ0592338.1"/>
    <property type="molecule type" value="Genomic_DNA"/>
</dbReference>
<evidence type="ECO:0000256" key="1">
    <source>
        <dbReference type="SAM" id="Coils"/>
    </source>
</evidence>
<feature type="region of interest" description="Disordered" evidence="2">
    <location>
        <begin position="359"/>
        <end position="378"/>
    </location>
</feature>
<evidence type="ECO:0000256" key="2">
    <source>
        <dbReference type="SAM" id="MobiDB-lite"/>
    </source>
</evidence>
<accession>A0AA36DS31</accession>
<proteinExistence type="predicted"/>